<reference evidence="2" key="1">
    <citation type="submission" date="2018-05" db="EMBL/GenBank/DDBJ databases">
        <authorList>
            <person name="Lanie J.A."/>
            <person name="Ng W.-L."/>
            <person name="Kazmierczak K.M."/>
            <person name="Andrzejewski T.M."/>
            <person name="Davidsen T.M."/>
            <person name="Wayne K.J."/>
            <person name="Tettelin H."/>
            <person name="Glass J.I."/>
            <person name="Rusch D."/>
            <person name="Podicherti R."/>
            <person name="Tsui H.-C.T."/>
            <person name="Winkler M.E."/>
        </authorList>
    </citation>
    <scope>NUCLEOTIDE SEQUENCE</scope>
</reference>
<dbReference type="AlphaFoldDB" id="A0A381S5H4"/>
<evidence type="ECO:0000313" key="2">
    <source>
        <dbReference type="EMBL" id="SUZ98704.1"/>
    </source>
</evidence>
<sequence>MRSPLLQVRVEPSNKKKGPHPVLDDGPMGFAFVARSATSSRD</sequence>
<name>A0A381S5H4_9ZZZZ</name>
<dbReference type="EMBL" id="UINC01002630">
    <property type="protein sequence ID" value="SUZ98704.1"/>
    <property type="molecule type" value="Genomic_DNA"/>
</dbReference>
<proteinExistence type="predicted"/>
<gene>
    <name evidence="2" type="ORF">METZ01_LOCUS51558</name>
</gene>
<organism evidence="2">
    <name type="scientific">marine metagenome</name>
    <dbReference type="NCBI Taxonomy" id="408172"/>
    <lineage>
        <taxon>unclassified sequences</taxon>
        <taxon>metagenomes</taxon>
        <taxon>ecological metagenomes</taxon>
    </lineage>
</organism>
<evidence type="ECO:0000256" key="1">
    <source>
        <dbReference type="SAM" id="MobiDB-lite"/>
    </source>
</evidence>
<accession>A0A381S5H4</accession>
<protein>
    <submittedName>
        <fullName evidence="2">Uncharacterized protein</fullName>
    </submittedName>
</protein>
<feature type="region of interest" description="Disordered" evidence="1">
    <location>
        <begin position="1"/>
        <end position="27"/>
    </location>
</feature>